<evidence type="ECO:0000313" key="1">
    <source>
        <dbReference type="EMBL" id="MPD01181.1"/>
    </source>
</evidence>
<dbReference type="AlphaFoldDB" id="A0A5B7JWA4"/>
<evidence type="ECO:0000313" key="2">
    <source>
        <dbReference type="Proteomes" id="UP000324222"/>
    </source>
</evidence>
<name>A0A5B7JWA4_PORTR</name>
<keyword evidence="2" id="KW-1185">Reference proteome</keyword>
<accession>A0A5B7JWA4</accession>
<dbReference type="EMBL" id="VSRR010126075">
    <property type="protein sequence ID" value="MPD01181.1"/>
    <property type="molecule type" value="Genomic_DNA"/>
</dbReference>
<dbReference type="Proteomes" id="UP000324222">
    <property type="component" value="Unassembled WGS sequence"/>
</dbReference>
<comment type="caution">
    <text evidence="1">The sequence shown here is derived from an EMBL/GenBank/DDBJ whole genome shotgun (WGS) entry which is preliminary data.</text>
</comment>
<proteinExistence type="predicted"/>
<protein>
    <submittedName>
        <fullName evidence="1">Uncharacterized protein</fullName>
    </submittedName>
</protein>
<reference evidence="1 2" key="1">
    <citation type="submission" date="2019-05" db="EMBL/GenBank/DDBJ databases">
        <title>Another draft genome of Portunus trituberculatus and its Hox gene families provides insights of decapod evolution.</title>
        <authorList>
            <person name="Jeong J.-H."/>
            <person name="Song I."/>
            <person name="Kim S."/>
            <person name="Choi T."/>
            <person name="Kim D."/>
            <person name="Ryu S."/>
            <person name="Kim W."/>
        </authorList>
    </citation>
    <scope>NUCLEOTIDE SEQUENCE [LARGE SCALE GENOMIC DNA]</scope>
    <source>
        <tissue evidence="1">Muscle</tissue>
    </source>
</reference>
<organism evidence="1 2">
    <name type="scientific">Portunus trituberculatus</name>
    <name type="common">Swimming crab</name>
    <name type="synonym">Neptunus trituberculatus</name>
    <dbReference type="NCBI Taxonomy" id="210409"/>
    <lineage>
        <taxon>Eukaryota</taxon>
        <taxon>Metazoa</taxon>
        <taxon>Ecdysozoa</taxon>
        <taxon>Arthropoda</taxon>
        <taxon>Crustacea</taxon>
        <taxon>Multicrustacea</taxon>
        <taxon>Malacostraca</taxon>
        <taxon>Eumalacostraca</taxon>
        <taxon>Eucarida</taxon>
        <taxon>Decapoda</taxon>
        <taxon>Pleocyemata</taxon>
        <taxon>Brachyura</taxon>
        <taxon>Eubrachyura</taxon>
        <taxon>Portunoidea</taxon>
        <taxon>Portunidae</taxon>
        <taxon>Portuninae</taxon>
        <taxon>Portunus</taxon>
    </lineage>
</organism>
<sequence length="94" mass="10162">MGDTHQHIAQREYVRRFMNVTVRVGARTWNSMGYSSSASGLLVGGTSSGAGGSGAVANRRSRMWRGILSTSTLCADTILVNVPWKLLELQHLLG</sequence>
<gene>
    <name evidence="1" type="ORF">E2C01_096699</name>
</gene>